<feature type="compositionally biased region" description="Basic and acidic residues" evidence="1">
    <location>
        <begin position="98"/>
        <end position="109"/>
    </location>
</feature>
<comment type="caution">
    <text evidence="2">The sequence shown here is derived from an EMBL/GenBank/DDBJ whole genome shotgun (WGS) entry which is preliminary data.</text>
</comment>
<evidence type="ECO:0000313" key="3">
    <source>
        <dbReference type="Proteomes" id="UP000789508"/>
    </source>
</evidence>
<proteinExistence type="predicted"/>
<accession>A0A9N9GST3</accession>
<keyword evidence="3" id="KW-1185">Reference proteome</keyword>
<evidence type="ECO:0000313" key="2">
    <source>
        <dbReference type="EMBL" id="CAG8632010.1"/>
    </source>
</evidence>
<reference evidence="2" key="1">
    <citation type="submission" date="2021-06" db="EMBL/GenBank/DDBJ databases">
        <authorList>
            <person name="Kallberg Y."/>
            <person name="Tangrot J."/>
            <person name="Rosling A."/>
        </authorList>
    </citation>
    <scope>NUCLEOTIDE SEQUENCE</scope>
    <source>
        <strain evidence="2">FL130A</strain>
    </source>
</reference>
<name>A0A9N9GST3_9GLOM</name>
<sequence length="109" mass="13133">MIDEYGTLNEDYPDKRFDPILKEYIRQTKQNIYEQKKRNYRISDKTKALRKIFDAKINLLNTIEEAKIIFNALNIQHTFDKLYEVLNETQDTSEEESECHQDEHDTKDT</sequence>
<gene>
    <name evidence="2" type="ORF">ALEPTO_LOCUS9395</name>
</gene>
<protein>
    <submittedName>
        <fullName evidence="2">11308_t:CDS:1</fullName>
    </submittedName>
</protein>
<dbReference type="Proteomes" id="UP000789508">
    <property type="component" value="Unassembled WGS sequence"/>
</dbReference>
<feature type="region of interest" description="Disordered" evidence="1">
    <location>
        <begin position="88"/>
        <end position="109"/>
    </location>
</feature>
<organism evidence="2 3">
    <name type="scientific">Ambispora leptoticha</name>
    <dbReference type="NCBI Taxonomy" id="144679"/>
    <lineage>
        <taxon>Eukaryota</taxon>
        <taxon>Fungi</taxon>
        <taxon>Fungi incertae sedis</taxon>
        <taxon>Mucoromycota</taxon>
        <taxon>Glomeromycotina</taxon>
        <taxon>Glomeromycetes</taxon>
        <taxon>Archaeosporales</taxon>
        <taxon>Ambisporaceae</taxon>
        <taxon>Ambispora</taxon>
    </lineage>
</organism>
<dbReference type="AlphaFoldDB" id="A0A9N9GST3"/>
<evidence type="ECO:0000256" key="1">
    <source>
        <dbReference type="SAM" id="MobiDB-lite"/>
    </source>
</evidence>
<dbReference type="EMBL" id="CAJVPS010007118">
    <property type="protein sequence ID" value="CAG8632010.1"/>
    <property type="molecule type" value="Genomic_DNA"/>
</dbReference>